<dbReference type="Pfam" id="PF06276">
    <property type="entry name" value="FhuF"/>
    <property type="match status" value="1"/>
</dbReference>
<protein>
    <submittedName>
        <fullName evidence="5">Siderophore synthetase component</fullName>
    </submittedName>
</protein>
<dbReference type="Proteomes" id="UP000294257">
    <property type="component" value="Unassembled WGS sequence"/>
</dbReference>
<comment type="pathway">
    <text evidence="1">Siderophore biosynthesis.</text>
</comment>
<evidence type="ECO:0000313" key="5">
    <source>
        <dbReference type="EMBL" id="RZS40856.1"/>
    </source>
</evidence>
<proteinExistence type="inferred from homology"/>
<dbReference type="GO" id="GO:0016881">
    <property type="term" value="F:acid-amino acid ligase activity"/>
    <property type="evidence" value="ECO:0007669"/>
    <property type="project" value="UniProtKB-ARBA"/>
</dbReference>
<reference evidence="5 6" key="1">
    <citation type="submission" date="2019-02" db="EMBL/GenBank/DDBJ databases">
        <title>Genomic Encyclopedia of Type Strains, Phase IV (KMG-IV): sequencing the most valuable type-strain genomes for metagenomic binning, comparative biology and taxonomic classification.</title>
        <authorList>
            <person name="Goeker M."/>
        </authorList>
    </citation>
    <scope>NUCLEOTIDE SEQUENCE [LARGE SCALE GENOMIC DNA]</scope>
    <source>
        <strain evidence="5 6">DSM 101727</strain>
    </source>
</reference>
<dbReference type="Pfam" id="PF04183">
    <property type="entry name" value="IucA_IucC"/>
    <property type="match status" value="1"/>
</dbReference>
<dbReference type="AlphaFoldDB" id="A0A4Q7KW99"/>
<comment type="caution">
    <text evidence="5">The sequence shown here is derived from an EMBL/GenBank/DDBJ whole genome shotgun (WGS) entry which is preliminary data.</text>
</comment>
<evidence type="ECO:0000256" key="1">
    <source>
        <dbReference type="ARBA" id="ARBA00004924"/>
    </source>
</evidence>
<dbReference type="Gene3D" id="1.10.510.40">
    <property type="match status" value="1"/>
</dbReference>
<keyword evidence="6" id="KW-1185">Reference proteome</keyword>
<evidence type="ECO:0000259" key="4">
    <source>
        <dbReference type="Pfam" id="PF06276"/>
    </source>
</evidence>
<organism evidence="5 6">
    <name type="scientific">Herbihabitans rhizosphaerae</name>
    <dbReference type="NCBI Taxonomy" id="1872711"/>
    <lineage>
        <taxon>Bacteria</taxon>
        <taxon>Bacillati</taxon>
        <taxon>Actinomycetota</taxon>
        <taxon>Actinomycetes</taxon>
        <taxon>Pseudonocardiales</taxon>
        <taxon>Pseudonocardiaceae</taxon>
        <taxon>Herbihabitans</taxon>
    </lineage>
</organism>
<dbReference type="InterPro" id="IPR022770">
    <property type="entry name" value="IucA/IucC-like_C"/>
</dbReference>
<feature type="domain" description="Aerobactin siderophore biosynthesis IucA/IucC N-terminal" evidence="3">
    <location>
        <begin position="131"/>
        <end position="322"/>
    </location>
</feature>
<dbReference type="GO" id="GO:0019290">
    <property type="term" value="P:siderophore biosynthetic process"/>
    <property type="evidence" value="ECO:0007669"/>
    <property type="project" value="InterPro"/>
</dbReference>
<dbReference type="InterPro" id="IPR037455">
    <property type="entry name" value="LucA/IucC-like"/>
</dbReference>
<accession>A0A4Q7KW99</accession>
<dbReference type="PANTHER" id="PTHR34384:SF5">
    <property type="entry name" value="L-2,3-DIAMINOPROPANOATE--CITRATE LIGASE"/>
    <property type="match status" value="1"/>
</dbReference>
<sequence>MSADLLRRILDALLREDHLGLCSQGRLHGTWWSARLTTGVVVRLPVRPDGFLSDWAVAEPLLLADGIPVSTVDGVLAAFAPHADPEAERGWAEFTAECAHAEWDTLATPPSPRLPAAAGYTGLVHHEAVAALREHPVHPTGRVRHGMSLDELRRYAPEHLPSVRLKWITVRRDEVRLSAALADELPPWWPRPSGDTFALPVHPLTAARAGWSTVDGPEAYPTLSMRTLALAGDPSTHVKVPMPTATLGARNRRSIKPGVLPDGEAVHRLLDAVRAEEPELAARVLLADESRWVESDDDMRAALVRVYPAGLAADALTPAAALPAPDPYRDARVIDRLATDVRGFVDEYLCALFDWHVALWLRYGIALESHQQNITIAVSPSGRIRLVYKDNDGAKVDLAHATGALGAVPHFHDRRILAGDPREIADLFTTITLHLCVAAPIIELAGADRRLRAELFGLARTRLREAVDRWHDPTDRASRAAEKALREHVLDADRLPVKGMLTAGTLLPKHRLGIADVNKYYLRTGPNYLRTGAQ</sequence>
<dbReference type="PANTHER" id="PTHR34384">
    <property type="entry name" value="L-2,3-DIAMINOPROPANOATE--CITRATE LIGASE"/>
    <property type="match status" value="1"/>
</dbReference>
<dbReference type="OrthoDB" id="495728at2"/>
<evidence type="ECO:0000313" key="6">
    <source>
        <dbReference type="Proteomes" id="UP000294257"/>
    </source>
</evidence>
<gene>
    <name evidence="5" type="ORF">EV193_103170</name>
</gene>
<dbReference type="EMBL" id="SGWQ01000003">
    <property type="protein sequence ID" value="RZS40856.1"/>
    <property type="molecule type" value="Genomic_DNA"/>
</dbReference>
<feature type="domain" description="Aerobactin siderophore biosynthesis IucA/IucC-like C-terminal" evidence="4">
    <location>
        <begin position="344"/>
        <end position="501"/>
    </location>
</feature>
<dbReference type="InterPro" id="IPR007310">
    <property type="entry name" value="Aerobactin_biosyn_IucA/IucC_N"/>
</dbReference>
<comment type="similarity">
    <text evidence="2">Belongs to the IucA/IucC family.</text>
</comment>
<dbReference type="RefSeq" id="WP_130343850.1">
    <property type="nucleotide sequence ID" value="NZ_SGWQ01000003.1"/>
</dbReference>
<evidence type="ECO:0000259" key="3">
    <source>
        <dbReference type="Pfam" id="PF04183"/>
    </source>
</evidence>
<evidence type="ECO:0000256" key="2">
    <source>
        <dbReference type="ARBA" id="ARBA00007832"/>
    </source>
</evidence>
<name>A0A4Q7KW99_9PSEU</name>